<gene>
    <name evidence="4" type="ORF">SAMN04515674_102271</name>
</gene>
<name>A0A1I5P465_9BACT</name>
<evidence type="ECO:0000259" key="3">
    <source>
        <dbReference type="Pfam" id="PF18962"/>
    </source>
</evidence>
<dbReference type="RefSeq" id="WP_092012798.1">
    <property type="nucleotide sequence ID" value="NZ_FOXH01000002.1"/>
</dbReference>
<keyword evidence="5" id="KW-1185">Reference proteome</keyword>
<feature type="chain" id="PRO_5011521845" evidence="2">
    <location>
        <begin position="19"/>
        <end position="749"/>
    </location>
</feature>
<proteinExistence type="predicted"/>
<feature type="domain" description="Secretion system C-terminal sorting" evidence="3">
    <location>
        <begin position="677"/>
        <end position="747"/>
    </location>
</feature>
<evidence type="ECO:0000256" key="2">
    <source>
        <dbReference type="SAM" id="SignalP"/>
    </source>
</evidence>
<keyword evidence="1 2" id="KW-0732">Signal</keyword>
<dbReference type="PANTHER" id="PTHR44103">
    <property type="entry name" value="PROPROTEIN CONVERTASE P"/>
    <property type="match status" value="1"/>
</dbReference>
<accession>A0A1I5P465</accession>
<dbReference type="Pfam" id="PF18962">
    <property type="entry name" value="Por_Secre_tail"/>
    <property type="match status" value="1"/>
</dbReference>
<organism evidence="4 5">
    <name type="scientific">Pseudarcicella hirudinis</name>
    <dbReference type="NCBI Taxonomy" id="1079859"/>
    <lineage>
        <taxon>Bacteria</taxon>
        <taxon>Pseudomonadati</taxon>
        <taxon>Bacteroidota</taxon>
        <taxon>Cytophagia</taxon>
        <taxon>Cytophagales</taxon>
        <taxon>Flectobacillaceae</taxon>
        <taxon>Pseudarcicella</taxon>
    </lineage>
</organism>
<dbReference type="EMBL" id="FOXH01000002">
    <property type="protein sequence ID" value="SFP28884.1"/>
    <property type="molecule type" value="Genomic_DNA"/>
</dbReference>
<dbReference type="PANTHER" id="PTHR44103:SF1">
    <property type="entry name" value="PROPROTEIN CONVERTASE P"/>
    <property type="match status" value="1"/>
</dbReference>
<dbReference type="OrthoDB" id="9816120at2"/>
<evidence type="ECO:0000313" key="4">
    <source>
        <dbReference type="EMBL" id="SFP28884.1"/>
    </source>
</evidence>
<dbReference type="STRING" id="1079859.SAMN04515674_102271"/>
<sequence>MKKVIFSLFFVLPFAAIAQDFSFLPDTTTKVIVDNRLLSNAWAGGLNAPQFSTCKLNNDGFEDLVIFDRTNNKLSTFLAVQDSNGKFSWKYAPEYESQFPDIQFWILLVDYDQDGKKDIFTYAPAGIQVFRNVSDGGKLLWQQVENPLHTIGHSGPDPINLYVAASDVPAIVDVDNDGDVDILAFDTSGNFIEFHQNFSQEQYKDNKHFAFKKIGNCWGNFVKEHCKDFVFDVDCQSTVAGITPPATNPSPDKVLHSGNSILIFDMNGDNKKDMLFGHVSCTNIAQLHNEGSEKQAIFKTAQYVYPLSNPIDFNIFPAVYNEDFDFDGIKDIIAAPNGYDNAQYTVDYQKSVRFYKNFGTNDNVQLVFQTSDFLQNTMIDVGENASPVFADIDGDGDQDLLVGIGGIRTDDLGVRGSIYLFENTGTATSPAFQLKTRDYLNLSQSLQLFDIKPFVTDMNGDGIPDFGFAGTSFKGMELRYIVNKGEKNKAFSLNLAEAVVVNGVSDIQPGDSPLFVDVDRDGKKDLLLGKARGTIQYYKNKGTSQSPVYNKEIEEFGGLKFDYVTGNVSLAALDLNGDGKPELIAANREGHMKVYKSFQDQDFTLFKADTNLISNSLTQKAEYMKLGGMLSVSGADLNGDLLPEIVLGTNSGGLRFLKNTSKLIVTGVEEEIDPISVFPNPANKNLTVKVPFKAEIELVNLQGKSMISKKPVAANQENLLDLSMLTEGVYLLKIDNGTQIRSKKIVVKK</sequence>
<reference evidence="4 5" key="1">
    <citation type="submission" date="2016-10" db="EMBL/GenBank/DDBJ databases">
        <authorList>
            <person name="de Groot N.N."/>
        </authorList>
    </citation>
    <scope>NUCLEOTIDE SEQUENCE [LARGE SCALE GENOMIC DNA]</scope>
    <source>
        <strain evidence="5">E92,LMG 26720,CCM 7988</strain>
    </source>
</reference>
<evidence type="ECO:0000313" key="5">
    <source>
        <dbReference type="Proteomes" id="UP000199306"/>
    </source>
</evidence>
<dbReference type="SUPFAM" id="SSF69318">
    <property type="entry name" value="Integrin alpha N-terminal domain"/>
    <property type="match status" value="2"/>
</dbReference>
<dbReference type="InterPro" id="IPR013517">
    <property type="entry name" value="FG-GAP"/>
</dbReference>
<protein>
    <submittedName>
        <fullName evidence="4">Por secretion system C-terminal sorting domain-containing protein</fullName>
    </submittedName>
</protein>
<evidence type="ECO:0000256" key="1">
    <source>
        <dbReference type="ARBA" id="ARBA00022729"/>
    </source>
</evidence>
<dbReference type="Pfam" id="PF13517">
    <property type="entry name" value="FG-GAP_3"/>
    <property type="match status" value="2"/>
</dbReference>
<dbReference type="Gene3D" id="2.130.10.130">
    <property type="entry name" value="Integrin alpha, N-terminal"/>
    <property type="match status" value="2"/>
</dbReference>
<dbReference type="InterPro" id="IPR028994">
    <property type="entry name" value="Integrin_alpha_N"/>
</dbReference>
<dbReference type="AlphaFoldDB" id="A0A1I5P465"/>
<feature type="signal peptide" evidence="2">
    <location>
        <begin position="1"/>
        <end position="18"/>
    </location>
</feature>
<dbReference type="NCBIfam" id="TIGR04183">
    <property type="entry name" value="Por_Secre_tail"/>
    <property type="match status" value="1"/>
</dbReference>
<dbReference type="InterPro" id="IPR026444">
    <property type="entry name" value="Secre_tail"/>
</dbReference>
<dbReference type="Proteomes" id="UP000199306">
    <property type="component" value="Unassembled WGS sequence"/>
</dbReference>